<reference evidence="9" key="1">
    <citation type="submission" date="2020-10" db="EMBL/GenBank/DDBJ databases">
        <title>Diversity and distribution of actinomycetes associated with coral in the coast of Hainan.</title>
        <authorList>
            <person name="Li F."/>
        </authorList>
    </citation>
    <scope>NUCLEOTIDE SEQUENCE</scope>
    <source>
        <strain evidence="9">HNM0983</strain>
    </source>
</reference>
<evidence type="ECO:0000256" key="1">
    <source>
        <dbReference type="ARBA" id="ARBA00004613"/>
    </source>
</evidence>
<evidence type="ECO:0000256" key="2">
    <source>
        <dbReference type="ARBA" id="ARBA00010472"/>
    </source>
</evidence>
<gene>
    <name evidence="9" type="ORF">IQ251_15235</name>
</gene>
<dbReference type="Gene3D" id="3.30.350.10">
    <property type="entry name" value="Subtilisin inhibitor-like"/>
    <property type="match status" value="1"/>
</dbReference>
<comment type="caution">
    <text evidence="9">The sequence shown here is derived from an EMBL/GenBank/DDBJ whole genome shotgun (WGS) entry which is preliminary data.</text>
</comment>
<evidence type="ECO:0000313" key="9">
    <source>
        <dbReference type="EMBL" id="MBE9375803.1"/>
    </source>
</evidence>
<dbReference type="InterPro" id="IPR036819">
    <property type="entry name" value="Subtilisin_inhibitor-like_sf"/>
</dbReference>
<evidence type="ECO:0000256" key="3">
    <source>
        <dbReference type="ARBA" id="ARBA00022525"/>
    </source>
</evidence>
<dbReference type="PROSITE" id="PS00999">
    <property type="entry name" value="SSI"/>
    <property type="match status" value="1"/>
</dbReference>
<dbReference type="Proteomes" id="UP000598360">
    <property type="component" value="Unassembled WGS sequence"/>
</dbReference>
<dbReference type="GO" id="GO:0004867">
    <property type="term" value="F:serine-type endopeptidase inhibitor activity"/>
    <property type="evidence" value="ECO:0007669"/>
    <property type="project" value="UniProtKB-KW"/>
</dbReference>
<evidence type="ECO:0000256" key="5">
    <source>
        <dbReference type="ARBA" id="ARBA00022900"/>
    </source>
</evidence>
<evidence type="ECO:0000256" key="7">
    <source>
        <dbReference type="SAM" id="SignalP"/>
    </source>
</evidence>
<keyword evidence="5" id="KW-0722">Serine protease inhibitor</keyword>
<name>A0A929G2H6_9PSEU</name>
<keyword evidence="10" id="KW-1185">Reference proteome</keyword>
<dbReference type="AlphaFoldDB" id="A0A929G2H6"/>
<dbReference type="InterPro" id="IPR020054">
    <property type="entry name" value="Prot_inh_SSI_I16_CS"/>
</dbReference>
<feature type="domain" description="Subtilisin inhibitor" evidence="8">
    <location>
        <begin position="37"/>
        <end position="121"/>
    </location>
</feature>
<dbReference type="Pfam" id="PF00720">
    <property type="entry name" value="SSI"/>
    <property type="match status" value="1"/>
</dbReference>
<organism evidence="9 10">
    <name type="scientific">Saccharopolyspora montiporae</name>
    <dbReference type="NCBI Taxonomy" id="2781240"/>
    <lineage>
        <taxon>Bacteria</taxon>
        <taxon>Bacillati</taxon>
        <taxon>Actinomycetota</taxon>
        <taxon>Actinomycetes</taxon>
        <taxon>Pseudonocardiales</taxon>
        <taxon>Pseudonocardiaceae</taxon>
        <taxon>Saccharopolyspora</taxon>
    </lineage>
</organism>
<dbReference type="SUPFAM" id="SSF55399">
    <property type="entry name" value="Subtilisin inhibitor"/>
    <property type="match status" value="1"/>
</dbReference>
<dbReference type="EMBL" id="JADEYC010000026">
    <property type="protein sequence ID" value="MBE9375803.1"/>
    <property type="molecule type" value="Genomic_DNA"/>
</dbReference>
<proteinExistence type="inferred from homology"/>
<dbReference type="InterPro" id="IPR023549">
    <property type="entry name" value="Subtilisin_inhibitor"/>
</dbReference>
<comment type="subcellular location">
    <subcellularLocation>
        <location evidence="1">Secreted</location>
    </subcellularLocation>
</comment>
<keyword evidence="7" id="KW-0732">Signal</keyword>
<keyword evidence="4" id="KW-0646">Protease inhibitor</keyword>
<sequence length="135" mass="13470">MPLPSQLSATALAAAALVGGAALAGGAAPAAADPVPASTVQLTIQGENLLEASVTTLNCEPSGGTHPAADTACDALITADGDFAALPVEPRACTLQYDPVTVHASGTWHGEPIHFQQDYPNRCAAASESGGVFDF</sequence>
<keyword evidence="3" id="KW-0964">Secreted</keyword>
<evidence type="ECO:0000256" key="6">
    <source>
        <dbReference type="ARBA" id="ARBA00023157"/>
    </source>
</evidence>
<dbReference type="GO" id="GO:0005576">
    <property type="term" value="C:extracellular region"/>
    <property type="evidence" value="ECO:0007669"/>
    <property type="project" value="UniProtKB-SubCell"/>
</dbReference>
<accession>A0A929G2H6</accession>
<feature type="signal peptide" evidence="7">
    <location>
        <begin position="1"/>
        <end position="24"/>
    </location>
</feature>
<protein>
    <recommendedName>
        <fullName evidence="8">Subtilisin inhibitor domain-containing protein</fullName>
    </recommendedName>
</protein>
<evidence type="ECO:0000256" key="4">
    <source>
        <dbReference type="ARBA" id="ARBA00022690"/>
    </source>
</evidence>
<evidence type="ECO:0000259" key="8">
    <source>
        <dbReference type="Pfam" id="PF00720"/>
    </source>
</evidence>
<feature type="chain" id="PRO_5038657620" description="Subtilisin inhibitor domain-containing protein" evidence="7">
    <location>
        <begin position="25"/>
        <end position="135"/>
    </location>
</feature>
<keyword evidence="6" id="KW-1015">Disulfide bond</keyword>
<comment type="similarity">
    <text evidence="2">Belongs to the protease inhibitor I16 (SSI) family.</text>
</comment>
<evidence type="ECO:0000313" key="10">
    <source>
        <dbReference type="Proteomes" id="UP000598360"/>
    </source>
</evidence>